<dbReference type="PROSITE" id="PS00292">
    <property type="entry name" value="CYCLINS"/>
    <property type="match status" value="1"/>
</dbReference>
<proteinExistence type="inferred from homology"/>
<feature type="region of interest" description="Disordered" evidence="5">
    <location>
        <begin position="146"/>
        <end position="169"/>
    </location>
</feature>
<reference evidence="11" key="4">
    <citation type="journal article" date="2016" name="Gigascience">
        <title>De novo construction of an expanded transcriptome assembly for the western tarnished plant bug, Lygus hesperus.</title>
        <authorList>
            <person name="Tassone E.E."/>
            <person name="Geib S.M."/>
            <person name="Hall B."/>
            <person name="Fabrick J.A."/>
            <person name="Brent C.S."/>
            <person name="Hull J.J."/>
        </authorList>
    </citation>
    <scope>NUCLEOTIDE SEQUENCE</scope>
</reference>
<dbReference type="CDD" id="cd20504">
    <property type="entry name" value="CYCLIN_CCNA_rpt1"/>
    <property type="match status" value="1"/>
</dbReference>
<dbReference type="GO" id="GO:0044772">
    <property type="term" value="P:mitotic cell cycle phase transition"/>
    <property type="evidence" value="ECO:0007669"/>
    <property type="project" value="InterPro"/>
</dbReference>
<dbReference type="InterPro" id="IPR039361">
    <property type="entry name" value="Cyclin"/>
</dbReference>
<sequence>MCSLSNSMATFKIHEDDENSYPTLSAKLKDLGPIQQKRTALGEVDKNVFDPSLRILKDKAAGSKDNGKATAKPRAVLGDIKPQENAVSQITKKDFPRKEKSVEIALESSNEVLKSTENSANIGVKVTSLVDNVQLKQTVIDKPHRSPLKELDNFDNDSSSRKVSSPMVVDDSPITKPAALPKSIKLQLEDLYACVTYKDDIFKYLMHRETVFKPKPQYMKRQPDVTYAMRTILVDWLVEVGEEYKLSHPTLFLTVSFVDRFLSSMAVVRNKLQLLGTAAMFLASKFEEIYPPDVGEFTYITDDSYTKKQVLRMENLIAKVLDFNLSTPTSYTFLMHIVASLRLPDKVMFLAMYICELSLLEADPYLEHLPSLIACGAIALARHCLGYVDVWPVCLSDSTGYSLKQLAPVVNCLNDTHAKSFTVTQQQAMKEKYKAPKYQRVSAIPHKKLSLRMDA</sequence>
<evidence type="ECO:0000256" key="4">
    <source>
        <dbReference type="RuleBase" id="RU000383"/>
    </source>
</evidence>
<dbReference type="Pfam" id="PF00134">
    <property type="entry name" value="Cyclin_N"/>
    <property type="match status" value="1"/>
</dbReference>
<dbReference type="GO" id="GO:0005634">
    <property type="term" value="C:nucleus"/>
    <property type="evidence" value="ECO:0007669"/>
    <property type="project" value="UniProtKB-ARBA"/>
</dbReference>
<dbReference type="InterPro" id="IPR004367">
    <property type="entry name" value="Cyclin_C-dom"/>
</dbReference>
<evidence type="ECO:0000259" key="6">
    <source>
        <dbReference type="SMART" id="SM00385"/>
    </source>
</evidence>
<feature type="domain" description="Cyclin C-terminal" evidence="7">
    <location>
        <begin position="328"/>
        <end position="447"/>
    </location>
</feature>
<dbReference type="InterPro" id="IPR048258">
    <property type="entry name" value="Cyclins_cyclin-box"/>
</dbReference>
<dbReference type="SMART" id="SM00385">
    <property type="entry name" value="CYCLIN"/>
    <property type="match status" value="2"/>
</dbReference>
<evidence type="ECO:0000256" key="5">
    <source>
        <dbReference type="SAM" id="MobiDB-lite"/>
    </source>
</evidence>
<evidence type="ECO:0000256" key="1">
    <source>
        <dbReference type="ARBA" id="ARBA00022618"/>
    </source>
</evidence>
<protein>
    <submittedName>
        <fullName evidence="8">Cyclin-A1</fullName>
    </submittedName>
</protein>
<keyword evidence="1" id="KW-0132">Cell division</keyword>
<evidence type="ECO:0000256" key="2">
    <source>
        <dbReference type="ARBA" id="ARBA00023127"/>
    </source>
</evidence>
<dbReference type="Gene3D" id="1.10.472.10">
    <property type="entry name" value="Cyclin-like"/>
    <property type="match status" value="2"/>
</dbReference>
<reference evidence="8" key="2">
    <citation type="submission" date="2014-07" db="EMBL/GenBank/DDBJ databases">
        <authorList>
            <person name="Hull J."/>
        </authorList>
    </citation>
    <scope>NUCLEOTIDE SEQUENCE</scope>
</reference>
<keyword evidence="2 4" id="KW-0195">Cyclin</keyword>
<dbReference type="PIRSF" id="PIRSF001771">
    <property type="entry name" value="Cyclin_A_B_D_E"/>
    <property type="match status" value="1"/>
</dbReference>
<feature type="domain" description="Cyclin-like" evidence="6">
    <location>
        <begin position="235"/>
        <end position="319"/>
    </location>
</feature>
<dbReference type="InterPro" id="IPR036915">
    <property type="entry name" value="Cyclin-like_sf"/>
</dbReference>
<evidence type="ECO:0000259" key="7">
    <source>
        <dbReference type="SMART" id="SM01332"/>
    </source>
</evidence>
<evidence type="ECO:0000313" key="10">
    <source>
        <dbReference type="EMBL" id="JAG57493.1"/>
    </source>
</evidence>
<dbReference type="InterPro" id="IPR013763">
    <property type="entry name" value="Cyclin-like_dom"/>
</dbReference>
<accession>A0A0A9W0G1</accession>
<organism evidence="8">
    <name type="scientific">Lygus hesperus</name>
    <name type="common">Western plant bug</name>
    <dbReference type="NCBI Taxonomy" id="30085"/>
    <lineage>
        <taxon>Eukaryota</taxon>
        <taxon>Metazoa</taxon>
        <taxon>Ecdysozoa</taxon>
        <taxon>Arthropoda</taxon>
        <taxon>Hexapoda</taxon>
        <taxon>Insecta</taxon>
        <taxon>Pterygota</taxon>
        <taxon>Neoptera</taxon>
        <taxon>Paraneoptera</taxon>
        <taxon>Hemiptera</taxon>
        <taxon>Heteroptera</taxon>
        <taxon>Panheteroptera</taxon>
        <taxon>Cimicomorpha</taxon>
        <taxon>Miridae</taxon>
        <taxon>Mirini</taxon>
        <taxon>Lygus</taxon>
    </lineage>
</organism>
<dbReference type="EMBL" id="GBRD01008328">
    <property type="protein sequence ID" value="JAG57493.1"/>
    <property type="molecule type" value="Transcribed_RNA"/>
</dbReference>
<keyword evidence="3" id="KW-0131">Cell cycle</keyword>
<dbReference type="EMBL" id="GDHC01010876">
    <property type="protein sequence ID" value="JAQ07753.1"/>
    <property type="molecule type" value="Transcribed_RNA"/>
</dbReference>
<name>A0A0A9W0G1_LYGHE</name>
<dbReference type="SUPFAM" id="SSF47954">
    <property type="entry name" value="Cyclin-like"/>
    <property type="match status" value="2"/>
</dbReference>
<dbReference type="GO" id="GO:0051301">
    <property type="term" value="P:cell division"/>
    <property type="evidence" value="ECO:0007669"/>
    <property type="project" value="UniProtKB-KW"/>
</dbReference>
<dbReference type="Pfam" id="PF02984">
    <property type="entry name" value="Cyclin_C"/>
    <property type="match status" value="1"/>
</dbReference>
<dbReference type="InterPro" id="IPR006671">
    <property type="entry name" value="Cyclin_N"/>
</dbReference>
<comment type="similarity">
    <text evidence="4">Belongs to the cyclin family.</text>
</comment>
<dbReference type="FunFam" id="1.10.472.10:FF:000001">
    <property type="entry name" value="G2/mitotic-specific cyclin"/>
    <property type="match status" value="1"/>
</dbReference>
<dbReference type="EMBL" id="GBHO01041686">
    <property type="protein sequence ID" value="JAG01918.1"/>
    <property type="molecule type" value="Transcribed_RNA"/>
</dbReference>
<dbReference type="EMBL" id="GBHO01041687">
    <property type="protein sequence ID" value="JAG01917.1"/>
    <property type="molecule type" value="Transcribed_RNA"/>
</dbReference>
<gene>
    <name evidence="8" type="primary">ccna1_0</name>
    <name evidence="11" type="synonym">ccna1</name>
    <name evidence="9" type="synonym">ccna1_1</name>
    <name evidence="8" type="ORF">CM83_46910</name>
    <name evidence="9" type="ORF">CM83_46911</name>
    <name evidence="11" type="ORF">g.48914</name>
</gene>
<feature type="domain" description="Cyclin-like" evidence="6">
    <location>
        <begin position="332"/>
        <end position="415"/>
    </location>
</feature>
<dbReference type="InterPro" id="IPR046965">
    <property type="entry name" value="Cyclin_A/B-like"/>
</dbReference>
<evidence type="ECO:0000256" key="3">
    <source>
        <dbReference type="ARBA" id="ARBA00023306"/>
    </source>
</evidence>
<reference evidence="10" key="3">
    <citation type="submission" date="2014-09" db="EMBL/GenBank/DDBJ databases">
        <authorList>
            <person name="Magalhaes I.L.F."/>
            <person name="Oliveira U."/>
            <person name="Santos F.R."/>
            <person name="Vidigal T.H.D.A."/>
            <person name="Brescovit A.D."/>
            <person name="Santos A.J."/>
        </authorList>
    </citation>
    <scope>NUCLEOTIDE SEQUENCE</scope>
</reference>
<dbReference type="GO" id="GO:0016538">
    <property type="term" value="F:cyclin-dependent protein serine/threonine kinase regulator activity"/>
    <property type="evidence" value="ECO:0007669"/>
    <property type="project" value="InterPro"/>
</dbReference>
<dbReference type="AlphaFoldDB" id="A0A0A9W0G1"/>
<evidence type="ECO:0000313" key="8">
    <source>
        <dbReference type="EMBL" id="JAG01917.1"/>
    </source>
</evidence>
<evidence type="ECO:0000313" key="9">
    <source>
        <dbReference type="EMBL" id="JAG01918.1"/>
    </source>
</evidence>
<dbReference type="PANTHER" id="PTHR10177">
    <property type="entry name" value="CYCLINS"/>
    <property type="match status" value="1"/>
</dbReference>
<dbReference type="SMART" id="SM01332">
    <property type="entry name" value="Cyclin_C"/>
    <property type="match status" value="1"/>
</dbReference>
<reference evidence="8" key="1">
    <citation type="journal article" date="2014" name="PLoS ONE">
        <title>Transcriptome-Based Identification of ABC Transporters in the Western Tarnished Plant Bug Lygus hesperus.</title>
        <authorList>
            <person name="Hull J.J."/>
            <person name="Chaney K."/>
            <person name="Geib S.M."/>
            <person name="Fabrick J.A."/>
            <person name="Brent C.S."/>
            <person name="Walsh D."/>
            <person name="Lavine L.C."/>
        </authorList>
    </citation>
    <scope>NUCLEOTIDE SEQUENCE</scope>
</reference>
<evidence type="ECO:0000313" key="11">
    <source>
        <dbReference type="EMBL" id="JAQ07753.1"/>
    </source>
</evidence>